<proteinExistence type="inferred from homology"/>
<evidence type="ECO:0000256" key="1">
    <source>
        <dbReference type="ARBA" id="ARBA00004651"/>
    </source>
</evidence>
<evidence type="ECO:0000313" key="16">
    <source>
        <dbReference type="Proteomes" id="UP000740329"/>
    </source>
</evidence>
<dbReference type="Gene3D" id="1.20.1730.10">
    <property type="entry name" value="Sodium/glucose cotransporter"/>
    <property type="match status" value="1"/>
</dbReference>
<feature type="transmembrane region" description="Helical" evidence="14">
    <location>
        <begin position="237"/>
        <end position="255"/>
    </location>
</feature>
<feature type="transmembrane region" description="Helical" evidence="14">
    <location>
        <begin position="65"/>
        <end position="89"/>
    </location>
</feature>
<name>A0A8J7REM0_METVO</name>
<evidence type="ECO:0000256" key="14">
    <source>
        <dbReference type="SAM" id="Phobius"/>
    </source>
</evidence>
<sequence length="493" mass="53603">MKNLEIILVFVIYLIVMLGIGVYYYKKNENLSDYILGGRTLNSWVAALSSQASDMSGWLLMGLPGFAYLAGMEAIWIALGLAIGTYLNWKFVARKLRRYTEVANDSITLPVYFENRFRDNSKVLRLISAAFILIFFMIYTSSGLVAGGKLFGTVFGLDYTMALTIGAFVIISYTFLGGFLAVCWTDFLQGLIMVLAIVTVPLAATMNIGGPDAVMAGFNQISPDFVNPFTDLMGQPLALFAIVSSLAWGLGYFGQPHILVRFMAISSEDKIPKARRIAISWVVISLAMAVLVGMIGAVALQGQPLSDPESVFMVLIDGLFPSLVGGVLLAAILAAIMSTVDSQMLVTASALTEDMYSLVRKEASEKELLWVSRLSVILVAVLAYVMALDVNNKVLDLVSYAWAGFGATFGPLVLFSLFWKKTTKGGAIAGMLAGGLTVILWKNSSMFGLSGGIFDLYEIVPAFIIASVFIVLVSLLEKPSKDMLEEYERVTNN</sequence>
<dbReference type="GO" id="GO:0015824">
    <property type="term" value="P:proline transport"/>
    <property type="evidence" value="ECO:0007669"/>
    <property type="project" value="InterPro"/>
</dbReference>
<comment type="similarity">
    <text evidence="2 13">Belongs to the sodium:solute symporter (SSF) (TC 2.A.21) family.</text>
</comment>
<dbReference type="GO" id="GO:0005886">
    <property type="term" value="C:plasma membrane"/>
    <property type="evidence" value="ECO:0007669"/>
    <property type="project" value="UniProtKB-SubCell"/>
</dbReference>
<evidence type="ECO:0000256" key="11">
    <source>
        <dbReference type="ARBA" id="ARBA00023201"/>
    </source>
</evidence>
<dbReference type="PANTHER" id="PTHR48086:SF3">
    <property type="entry name" value="SODIUM_PROLINE SYMPORTER"/>
    <property type="match status" value="1"/>
</dbReference>
<keyword evidence="4" id="KW-1003">Cell membrane</keyword>
<evidence type="ECO:0000256" key="6">
    <source>
        <dbReference type="ARBA" id="ARBA00022847"/>
    </source>
</evidence>
<reference evidence="15" key="1">
    <citation type="submission" date="2021-03" db="EMBL/GenBank/DDBJ databases">
        <title>Genomic Encyclopedia of Type Strains, Phase IV (KMG-V): Genome sequencing to study the core and pangenomes of soil and plant-associated prokaryotes.</title>
        <authorList>
            <person name="Whitman W."/>
        </authorList>
    </citation>
    <scope>NUCLEOTIDE SEQUENCE</scope>
    <source>
        <strain evidence="15">C4</strain>
    </source>
</reference>
<evidence type="ECO:0000256" key="2">
    <source>
        <dbReference type="ARBA" id="ARBA00006434"/>
    </source>
</evidence>
<keyword evidence="10 14" id="KW-0472">Membrane</keyword>
<evidence type="ECO:0000256" key="4">
    <source>
        <dbReference type="ARBA" id="ARBA00022475"/>
    </source>
</evidence>
<protein>
    <submittedName>
        <fullName evidence="15">Sodium/proline symporter</fullName>
    </submittedName>
</protein>
<feature type="transmembrane region" description="Helical" evidence="14">
    <location>
        <begin position="123"/>
        <end position="141"/>
    </location>
</feature>
<keyword evidence="11" id="KW-0739">Sodium transport</keyword>
<dbReference type="InterPro" id="IPR050277">
    <property type="entry name" value="Sodium:Solute_Symporter"/>
</dbReference>
<evidence type="ECO:0000256" key="12">
    <source>
        <dbReference type="ARBA" id="ARBA00033708"/>
    </source>
</evidence>
<dbReference type="NCBIfam" id="TIGR00813">
    <property type="entry name" value="sss"/>
    <property type="match status" value="1"/>
</dbReference>
<keyword evidence="5 14" id="KW-0812">Transmembrane</keyword>
<keyword evidence="7 14" id="KW-1133">Transmembrane helix</keyword>
<dbReference type="PROSITE" id="PS00456">
    <property type="entry name" value="NA_SOLUT_SYMP_1"/>
    <property type="match status" value="1"/>
</dbReference>
<keyword evidence="6" id="KW-0769">Symport</keyword>
<evidence type="ECO:0000256" key="5">
    <source>
        <dbReference type="ARBA" id="ARBA00022692"/>
    </source>
</evidence>
<feature type="transmembrane region" description="Helical" evidence="14">
    <location>
        <begin position="7"/>
        <end position="25"/>
    </location>
</feature>
<evidence type="ECO:0000256" key="10">
    <source>
        <dbReference type="ARBA" id="ARBA00023136"/>
    </source>
</evidence>
<feature type="transmembrane region" description="Helical" evidence="14">
    <location>
        <begin position="399"/>
        <end position="419"/>
    </location>
</feature>
<dbReference type="RefSeq" id="WP_209591347.1">
    <property type="nucleotide sequence ID" value="NZ_JAGGMV010000003.1"/>
</dbReference>
<dbReference type="InterPro" id="IPR001734">
    <property type="entry name" value="Na/solute_symporter"/>
</dbReference>
<keyword evidence="3" id="KW-0813">Transport</keyword>
<comment type="caution">
    <text evidence="15">The sequence shown here is derived from an EMBL/GenBank/DDBJ whole genome shotgun (WGS) entry which is preliminary data.</text>
</comment>
<feature type="transmembrane region" description="Helical" evidence="14">
    <location>
        <begin position="161"/>
        <end position="184"/>
    </location>
</feature>
<evidence type="ECO:0000256" key="3">
    <source>
        <dbReference type="ARBA" id="ARBA00022448"/>
    </source>
</evidence>
<accession>A0A8J7REM0</accession>
<feature type="transmembrane region" description="Helical" evidence="14">
    <location>
        <begin position="368"/>
        <end position="387"/>
    </location>
</feature>
<dbReference type="GO" id="GO:0005298">
    <property type="term" value="F:proline:sodium symporter activity"/>
    <property type="evidence" value="ECO:0007669"/>
    <property type="project" value="InterPro"/>
</dbReference>
<feature type="transmembrane region" description="Helical" evidence="14">
    <location>
        <begin position="191"/>
        <end position="209"/>
    </location>
</feature>
<evidence type="ECO:0000313" key="15">
    <source>
        <dbReference type="EMBL" id="MBP2201827.1"/>
    </source>
</evidence>
<keyword evidence="9" id="KW-0406">Ion transport</keyword>
<feature type="transmembrane region" description="Helical" evidence="14">
    <location>
        <begin position="456"/>
        <end position="476"/>
    </location>
</feature>
<dbReference type="PROSITE" id="PS00457">
    <property type="entry name" value="NA_SOLUT_SYMP_2"/>
    <property type="match status" value="1"/>
</dbReference>
<dbReference type="Proteomes" id="UP000740329">
    <property type="component" value="Unassembled WGS sequence"/>
</dbReference>
<dbReference type="CDD" id="cd11475">
    <property type="entry name" value="SLC5sbd_PutP"/>
    <property type="match status" value="1"/>
</dbReference>
<comment type="catalytic activity">
    <reaction evidence="12">
        <text>L-proline(in) + Na(+)(in) = L-proline(out) + Na(+)(out)</text>
        <dbReference type="Rhea" id="RHEA:28967"/>
        <dbReference type="ChEBI" id="CHEBI:29101"/>
        <dbReference type="ChEBI" id="CHEBI:60039"/>
    </reaction>
</comment>
<dbReference type="InterPro" id="IPR018212">
    <property type="entry name" value="Na/solute_symporter_CS"/>
</dbReference>
<dbReference type="GO" id="GO:0031402">
    <property type="term" value="F:sodium ion binding"/>
    <property type="evidence" value="ECO:0007669"/>
    <property type="project" value="InterPro"/>
</dbReference>
<feature type="transmembrane region" description="Helical" evidence="14">
    <location>
        <begin position="312"/>
        <end position="336"/>
    </location>
</feature>
<gene>
    <name evidence="15" type="ORF">J3E07_001252</name>
</gene>
<dbReference type="EMBL" id="JAGGMV010000003">
    <property type="protein sequence ID" value="MBP2201827.1"/>
    <property type="molecule type" value="Genomic_DNA"/>
</dbReference>
<dbReference type="PROSITE" id="PS50283">
    <property type="entry name" value="NA_SOLUT_SYMP_3"/>
    <property type="match status" value="1"/>
</dbReference>
<evidence type="ECO:0000256" key="8">
    <source>
        <dbReference type="ARBA" id="ARBA00023053"/>
    </source>
</evidence>
<evidence type="ECO:0000256" key="9">
    <source>
        <dbReference type="ARBA" id="ARBA00023065"/>
    </source>
</evidence>
<dbReference type="PANTHER" id="PTHR48086">
    <property type="entry name" value="SODIUM/PROLINE SYMPORTER-RELATED"/>
    <property type="match status" value="1"/>
</dbReference>
<feature type="transmembrane region" description="Helical" evidence="14">
    <location>
        <begin position="426"/>
        <end position="444"/>
    </location>
</feature>
<dbReference type="InterPro" id="IPR011851">
    <property type="entry name" value="Na/Pro_symporter"/>
</dbReference>
<dbReference type="AlphaFoldDB" id="A0A8J7REM0"/>
<feature type="transmembrane region" description="Helical" evidence="14">
    <location>
        <begin position="276"/>
        <end position="300"/>
    </location>
</feature>
<organism evidence="15 16">
    <name type="scientific">Methanococcus voltae</name>
    <dbReference type="NCBI Taxonomy" id="2188"/>
    <lineage>
        <taxon>Archaea</taxon>
        <taxon>Methanobacteriati</taxon>
        <taxon>Methanobacteriota</taxon>
        <taxon>Methanomada group</taxon>
        <taxon>Methanococci</taxon>
        <taxon>Methanococcales</taxon>
        <taxon>Methanococcaceae</taxon>
        <taxon>Methanococcus</taxon>
    </lineage>
</organism>
<evidence type="ECO:0000256" key="13">
    <source>
        <dbReference type="RuleBase" id="RU362091"/>
    </source>
</evidence>
<keyword evidence="8" id="KW-0915">Sodium</keyword>
<dbReference type="InterPro" id="IPR038377">
    <property type="entry name" value="Na/Glc_symporter_sf"/>
</dbReference>
<evidence type="ECO:0000256" key="7">
    <source>
        <dbReference type="ARBA" id="ARBA00022989"/>
    </source>
</evidence>
<dbReference type="NCBIfam" id="TIGR02121">
    <property type="entry name" value="Na_Pro_sym"/>
    <property type="match status" value="1"/>
</dbReference>
<dbReference type="Pfam" id="PF00474">
    <property type="entry name" value="SSF"/>
    <property type="match status" value="1"/>
</dbReference>
<comment type="subcellular location">
    <subcellularLocation>
        <location evidence="1">Cell membrane</location>
        <topology evidence="1">Multi-pass membrane protein</topology>
    </subcellularLocation>
</comment>